<evidence type="ECO:0000259" key="3">
    <source>
        <dbReference type="Pfam" id="PF08541"/>
    </source>
</evidence>
<evidence type="ECO:0000313" key="5">
    <source>
        <dbReference type="Proteomes" id="UP000265882"/>
    </source>
</evidence>
<protein>
    <submittedName>
        <fullName evidence="4">Hydroxymethylglutaryl-CoA synthase family protein</fullName>
    </submittedName>
</protein>
<dbReference type="CDD" id="cd00827">
    <property type="entry name" value="init_cond_enzymes"/>
    <property type="match status" value="1"/>
</dbReference>
<dbReference type="InterPro" id="IPR013747">
    <property type="entry name" value="ACP_syn_III_C"/>
</dbReference>
<evidence type="ECO:0000256" key="2">
    <source>
        <dbReference type="ARBA" id="ARBA00023315"/>
    </source>
</evidence>
<dbReference type="SUPFAM" id="SSF50249">
    <property type="entry name" value="Nucleic acid-binding proteins"/>
    <property type="match status" value="1"/>
</dbReference>
<comment type="caution">
    <text evidence="4">The sequence shown here is derived from an EMBL/GenBank/DDBJ whole genome shotgun (WGS) entry which is preliminary data.</text>
</comment>
<dbReference type="GO" id="GO:0044550">
    <property type="term" value="P:secondary metabolite biosynthetic process"/>
    <property type="evidence" value="ECO:0007669"/>
    <property type="project" value="TreeGrafter"/>
</dbReference>
<dbReference type="SUPFAM" id="SSF53901">
    <property type="entry name" value="Thiolase-like"/>
    <property type="match status" value="2"/>
</dbReference>
<organism evidence="4 5">
    <name type="scientific">Abyssobacteria bacterium (strain SURF_5)</name>
    <dbReference type="NCBI Taxonomy" id="2093360"/>
    <lineage>
        <taxon>Bacteria</taxon>
        <taxon>Pseudomonadati</taxon>
        <taxon>Candidatus Hydrogenedentota</taxon>
        <taxon>Candidatus Abyssobacteria</taxon>
    </lineage>
</organism>
<dbReference type="PANTHER" id="PTHR34069:SF2">
    <property type="entry name" value="BETA-KETOACYL-[ACYL-CARRIER-PROTEIN] SYNTHASE III"/>
    <property type="match status" value="1"/>
</dbReference>
<dbReference type="InterPro" id="IPR012340">
    <property type="entry name" value="NA-bd_OB-fold"/>
</dbReference>
<dbReference type="GO" id="GO:0016746">
    <property type="term" value="F:acyltransferase activity"/>
    <property type="evidence" value="ECO:0007669"/>
    <property type="project" value="UniProtKB-KW"/>
</dbReference>
<feature type="domain" description="Beta-ketoacyl-[acyl-carrier-protein] synthase III C-terminal" evidence="3">
    <location>
        <begin position="216"/>
        <end position="295"/>
    </location>
</feature>
<name>A0A3A4NIW9_ABYX5</name>
<dbReference type="Proteomes" id="UP000265882">
    <property type="component" value="Unassembled WGS sequence"/>
</dbReference>
<dbReference type="PANTHER" id="PTHR34069">
    <property type="entry name" value="3-OXOACYL-[ACYL-CARRIER-PROTEIN] SYNTHASE 3"/>
    <property type="match status" value="1"/>
</dbReference>
<gene>
    <name evidence="4" type="ORF">C4520_11115</name>
</gene>
<dbReference type="AlphaFoldDB" id="A0A3A4NIW9"/>
<keyword evidence="2" id="KW-0012">Acyltransferase</keyword>
<evidence type="ECO:0000256" key="1">
    <source>
        <dbReference type="ARBA" id="ARBA00022679"/>
    </source>
</evidence>
<dbReference type="Gene3D" id="3.40.47.10">
    <property type="match status" value="1"/>
</dbReference>
<sequence>MIGITAYGGYIPRLRLQRMAVFQAMGWFAPAIMMVAQGERSMCNWDEDSLTMSVAAARDCLVGMDKSKVDALYMASTTAPFADRQNSGIVATALNLKDNVLTADFTASQKTATTAMVTALEALKGGEKKSVLLTAADMRITKSAYFHEMWYGDGAASLLLGTENVIAECLGSYSVSYDFVDHYRGSMNKYDYNWEERWVRDEGYSKIIPEVVTGLLKKCNMSPADISKLVFPCFFKREHQGIAKGMGFKREQLVDNMHEVCGETGAAHALVMFISALEEAQPGDKILVASFGQGSDALLFQVTDKIKSLPPRQGIKGSLANRKEVDVYQKFLRFRDLMQTEMGIRAEAPTQTALTVLYRKRKFLLGFVGGECRKCGTRQIPSNDICVNPDCGSVKSQESVEFADTPAHIKTFTGDMLSVSVEPPNCYGMVQFEGGGRILADFSDCELGDLKVGKTVKMAFRKRYHDKERGFHGYFWKALPQAEA</sequence>
<accession>A0A3A4NIW9</accession>
<reference evidence="4 5" key="1">
    <citation type="journal article" date="2017" name="ISME J.">
        <title>Energy and carbon metabolisms in a deep terrestrial subsurface fluid microbial community.</title>
        <authorList>
            <person name="Momper L."/>
            <person name="Jungbluth S.P."/>
            <person name="Lee M.D."/>
            <person name="Amend J.P."/>
        </authorList>
    </citation>
    <scope>NUCLEOTIDE SEQUENCE [LARGE SCALE GENOMIC DNA]</scope>
    <source>
        <strain evidence="4">SURF_5</strain>
    </source>
</reference>
<dbReference type="Pfam" id="PF08541">
    <property type="entry name" value="ACP_syn_III_C"/>
    <property type="match status" value="1"/>
</dbReference>
<proteinExistence type="predicted"/>
<dbReference type="EMBL" id="QZKU01000075">
    <property type="protein sequence ID" value="RJP20698.1"/>
    <property type="molecule type" value="Genomic_DNA"/>
</dbReference>
<keyword evidence="1" id="KW-0808">Transferase</keyword>
<evidence type="ECO:0000313" key="4">
    <source>
        <dbReference type="EMBL" id="RJP20698.1"/>
    </source>
</evidence>
<dbReference type="InterPro" id="IPR016039">
    <property type="entry name" value="Thiolase-like"/>
</dbReference>